<dbReference type="EMBL" id="MN738844">
    <property type="protein sequence ID" value="QHT27880.1"/>
    <property type="molecule type" value="Genomic_DNA"/>
</dbReference>
<feature type="compositionally biased region" description="Basic residues" evidence="1">
    <location>
        <begin position="226"/>
        <end position="240"/>
    </location>
</feature>
<name>A0A6C0EHL5_9ZZZZ</name>
<dbReference type="InterPro" id="IPR055621">
    <property type="entry name" value="DUF7197"/>
</dbReference>
<dbReference type="Pfam" id="PF23827">
    <property type="entry name" value="DUF7197"/>
    <property type="match status" value="2"/>
</dbReference>
<evidence type="ECO:0000256" key="1">
    <source>
        <dbReference type="SAM" id="MobiDB-lite"/>
    </source>
</evidence>
<organism evidence="2">
    <name type="scientific">viral metagenome</name>
    <dbReference type="NCBI Taxonomy" id="1070528"/>
    <lineage>
        <taxon>unclassified sequences</taxon>
        <taxon>metagenomes</taxon>
        <taxon>organismal metagenomes</taxon>
    </lineage>
</organism>
<feature type="region of interest" description="Disordered" evidence="1">
    <location>
        <begin position="226"/>
        <end position="246"/>
    </location>
</feature>
<proteinExistence type="predicted"/>
<dbReference type="AlphaFoldDB" id="A0A6C0EHL5"/>
<sequence>MDIQHTKKTLKNTTANVDAEIYKNQDNVLTGKQYLLLIPLTRFFCQTENIDKLKNILDGKSKLSLRLVDWFVTNYSKKNLVMYNLKKMKRNALLNKEKKQENNIEIKDDCSEVDSGVELEEQEYFSDYFNVFSDYRGQLKSLNKKNFDPFCRRERIKFFYGKADDDYIITTVGQLNFFKWSIENYILEHIEANMKVIEDDMNKFTYSKKFILEKTKKKTDIGTGCKKGKGKRKYNKKKKTSEKGLEKQTKKNTEYINDCSDTKELNEIDGKKKKATRRKRKELSISANKSFVIHNLKAVINFD</sequence>
<reference evidence="2" key="1">
    <citation type="journal article" date="2020" name="Nature">
        <title>Giant virus diversity and host interactions through global metagenomics.</title>
        <authorList>
            <person name="Schulz F."/>
            <person name="Roux S."/>
            <person name="Paez-Espino D."/>
            <person name="Jungbluth S."/>
            <person name="Walsh D.A."/>
            <person name="Denef V.J."/>
            <person name="McMahon K.D."/>
            <person name="Konstantinidis K.T."/>
            <person name="Eloe-Fadrosh E.A."/>
            <person name="Kyrpides N.C."/>
            <person name="Woyke T."/>
        </authorList>
    </citation>
    <scope>NUCLEOTIDE SEQUENCE</scope>
    <source>
        <strain evidence="2">GVMAG-M-3300000115-19</strain>
    </source>
</reference>
<accession>A0A6C0EHL5</accession>
<evidence type="ECO:0000313" key="2">
    <source>
        <dbReference type="EMBL" id="QHT27880.1"/>
    </source>
</evidence>
<protein>
    <submittedName>
        <fullName evidence="2">Uncharacterized protein</fullName>
    </submittedName>
</protein>